<dbReference type="InterPro" id="IPR058541">
    <property type="entry name" value="Ig_TPPC8_1st"/>
</dbReference>
<dbReference type="PANTHER" id="PTHR12975:SF6">
    <property type="entry name" value="TRAFFICKING PROTEIN PARTICLE COMPLEX SUBUNIT 8"/>
    <property type="match status" value="1"/>
</dbReference>
<protein>
    <recommendedName>
        <fullName evidence="8">Trafficking protein particle complex subunit 8</fullName>
    </recommendedName>
</protein>
<feature type="domain" description="TPPC8 C-terminal Ig-like" evidence="2">
    <location>
        <begin position="1295"/>
        <end position="1405"/>
    </location>
</feature>
<sequence>MAQCKLTPREFISNAFSPQIAAVCSNIADAVCQKNNLSFVELLQPFCKLNTEGHFKDPQGNTISVKNLRLFIQDVNAQPPEPSIARKMLNEAVSSSMCEHTTTIRIGTTELDIPVSVPWFEAWREMFLSVQFPSDHEFTKHFLACMIVISTAEDNPLEKIQTMGAQLHQNIPGKLPKWFNNNTLRYYILIHDTLQDDRNKAEEVFTKMKNIYGANNCFLLQMNSRPPGQVDDNTHLPDPWSQFLIKHSEVSGGSEQNSSPRTPADTSGVSSMPNEVTTDTDKTSQAGTPVAPQNSILVSPDLNDTISISSEISESTNTHLEVGQEAVSVTIHPLSPTADKSQCSVLYGKGQMISDTPINVNVWAHSPSCVVTQHGAKLSTQDLERLRALITEFCLKSLLPYVEKQIGLLNDVISNKKGVSRSLFSATRRWFGTNKPGIPGPTPSNAVIYTTESPELQLRRLGDLCFMFGHYSLAYQTYHSAKRDFAADQAWLYYAGALEMAALSAFMQGETNRKTIEYMDDAILTYSTSCKMPQFATRATLLSAECLKGRGLYGEAAKQLIRMTSEDSDLRSALLLEQAAYCFIGPKMMRKYAFHAVLAGHRFSKAGQRKHSLRCYQQAYQVYSGRGWSLAEDHIHFTIGRQAASLKQVTEAVKAFEKLLNVYSKQPATQQAAFLREFLHIHNVLLQEGLSNQQELPILPLPLIDSNNIKVLYGPIAKSHEDNIPASNVSFDVEECDDVRWSKMEEMLLTEAQGSPPMIFKPTIALYSATSNNSVKPNAVLNEPVHFCIELYNPLHIPLPLSNVSLLWSFTSGNEQITNEVRSSKNLKPVETQVIEKIILQPASKQNVILCLVPKEVGELKILGLSYDLSNPTHVIDPPVVNPTMAISGKRLFEIRGPKLKNVKEKPGTNMYGVDYRLEMNIIEKAPFMQIFFSKLPSEMLCGEIKKIDITLKNVGNSPLSKIYVASTDTKLFSLGDDHINIQEEHTTKKSNRLILKIPLSFNNDILNIGEMYTRPFWIQAPRDKGINRLDLLFYYENIDSKSVIKHRLCRHTWHFNVLDSIQISTSASRSVLFKDVSPTLNLIVCIKNANQIHDPITNEILLSKVLLQSDAWSIFSSSVLSTNIKIQPQEMFHLMLKLRKKTGGGSKFSDVSLTKENDSIESDMNYPYISFIERKDIPSLDINENIADVQQSQRLPQRTEQKTLSATMILNSTLILSWRAKITENGIIMRQTVGQHHLDIESLNTIYKHPKEVQVESNEYAGRLKIFGPDRNVPDSLTVTNKEEASETEFLKNIISFSLSHDRQITHNFKRNRLCFVPVIMHIQNHLESQIDIKVNTIGTSSESYIPNIKTQLYSPQASAYYRYACHSAICSHIKPLTRSTVKLQAVLPAPGTYDLAARVEVSVRVVNTREFILQKWKMESICIINGDSK</sequence>
<dbReference type="Pfam" id="PF12739">
    <property type="entry name" value="TRAPPC-Trs85"/>
    <property type="match status" value="1"/>
</dbReference>
<dbReference type="InterPro" id="IPR011990">
    <property type="entry name" value="TPR-like_helical_dom_sf"/>
</dbReference>
<dbReference type="PANTHER" id="PTHR12975">
    <property type="entry name" value="TRANSPORT PROTEIN TRAPP"/>
    <property type="match status" value="1"/>
</dbReference>
<dbReference type="Pfam" id="PF24545">
    <property type="entry name" value="Ig_TPPC8_1st"/>
    <property type="match status" value="1"/>
</dbReference>
<feature type="domain" description="TPPC8 third Ig-like" evidence="5">
    <location>
        <begin position="1053"/>
        <end position="1239"/>
    </location>
</feature>
<feature type="domain" description="TPPC8 first Ig-like" evidence="4">
    <location>
        <begin position="738"/>
        <end position="941"/>
    </location>
</feature>
<proteinExistence type="predicted"/>
<dbReference type="InterPro" id="IPR058540">
    <property type="entry name" value="Ig_TPPC8_3rd"/>
</dbReference>
<gene>
    <name evidence="6" type="ORF">XYLVIOL_LOCUS9781</name>
</gene>
<evidence type="ECO:0000259" key="3">
    <source>
        <dbReference type="Pfam" id="PF24544"/>
    </source>
</evidence>
<feature type="domain" description="TPPC8 second Ig-like" evidence="3">
    <location>
        <begin position="942"/>
        <end position="1050"/>
    </location>
</feature>
<feature type="region of interest" description="Disordered" evidence="1">
    <location>
        <begin position="249"/>
        <end position="297"/>
    </location>
</feature>
<evidence type="ECO:0000313" key="6">
    <source>
        <dbReference type="EMBL" id="CAL7950135.1"/>
    </source>
</evidence>
<evidence type="ECO:0000259" key="2">
    <source>
        <dbReference type="Pfam" id="PF24542"/>
    </source>
</evidence>
<evidence type="ECO:0008006" key="8">
    <source>
        <dbReference type="Google" id="ProtNLM"/>
    </source>
</evidence>
<evidence type="ECO:0000256" key="1">
    <source>
        <dbReference type="SAM" id="MobiDB-lite"/>
    </source>
</evidence>
<dbReference type="Pfam" id="PF24546">
    <property type="entry name" value="Ig_TPPC8_3rd"/>
    <property type="match status" value="1"/>
</dbReference>
<dbReference type="Pfam" id="PF24544">
    <property type="entry name" value="Ig_TPPC8_2nd"/>
    <property type="match status" value="1"/>
</dbReference>
<reference evidence="6 7" key="1">
    <citation type="submission" date="2024-08" db="EMBL/GenBank/DDBJ databases">
        <authorList>
            <person name="Will J Nash"/>
            <person name="Angela Man"/>
            <person name="Seanna McTaggart"/>
            <person name="Kendall Baker"/>
            <person name="Tom Barker"/>
            <person name="Leah Catchpole"/>
            <person name="Alex Durrant"/>
            <person name="Karim Gharbi"/>
            <person name="Naomi Irish"/>
            <person name="Gemy Kaithakottil"/>
            <person name="Debby Ku"/>
            <person name="Aaliyah Providence"/>
            <person name="Felix Shaw"/>
            <person name="David Swarbreck"/>
            <person name="Chris Watkins"/>
            <person name="Ann M. McCartney"/>
            <person name="Giulio Formenti"/>
            <person name="Alice Mouton"/>
            <person name="Noel Vella"/>
            <person name="Bjorn M von Reumont"/>
            <person name="Adriana Vella"/>
            <person name="Wilfried Haerty"/>
        </authorList>
    </citation>
    <scope>NUCLEOTIDE SEQUENCE [LARGE SCALE GENOMIC DNA]</scope>
</reference>
<dbReference type="SUPFAM" id="SSF48452">
    <property type="entry name" value="TPR-like"/>
    <property type="match status" value="1"/>
</dbReference>
<evidence type="ECO:0000259" key="4">
    <source>
        <dbReference type="Pfam" id="PF24545"/>
    </source>
</evidence>
<accession>A0ABP1PA68</accession>
<dbReference type="EMBL" id="CAXAJV020001300">
    <property type="protein sequence ID" value="CAL7950135.1"/>
    <property type="molecule type" value="Genomic_DNA"/>
</dbReference>
<feature type="compositionally biased region" description="Polar residues" evidence="1">
    <location>
        <begin position="251"/>
        <end position="297"/>
    </location>
</feature>
<dbReference type="Gene3D" id="1.25.40.10">
    <property type="entry name" value="Tetratricopeptide repeat domain"/>
    <property type="match status" value="1"/>
</dbReference>
<dbReference type="InterPro" id="IPR058538">
    <property type="entry name" value="Ig_TPPC8_2nd"/>
</dbReference>
<dbReference type="InterPro" id="IPR057651">
    <property type="entry name" value="Ig_TPPC8_C"/>
</dbReference>
<keyword evidence="7" id="KW-1185">Reference proteome</keyword>
<evidence type="ECO:0000313" key="7">
    <source>
        <dbReference type="Proteomes" id="UP001642520"/>
    </source>
</evidence>
<organism evidence="6 7">
    <name type="scientific">Xylocopa violacea</name>
    <name type="common">Violet carpenter bee</name>
    <name type="synonym">Apis violacea</name>
    <dbReference type="NCBI Taxonomy" id="135666"/>
    <lineage>
        <taxon>Eukaryota</taxon>
        <taxon>Metazoa</taxon>
        <taxon>Ecdysozoa</taxon>
        <taxon>Arthropoda</taxon>
        <taxon>Hexapoda</taxon>
        <taxon>Insecta</taxon>
        <taxon>Pterygota</taxon>
        <taxon>Neoptera</taxon>
        <taxon>Endopterygota</taxon>
        <taxon>Hymenoptera</taxon>
        <taxon>Apocrita</taxon>
        <taxon>Aculeata</taxon>
        <taxon>Apoidea</taxon>
        <taxon>Anthophila</taxon>
        <taxon>Apidae</taxon>
        <taxon>Xylocopa</taxon>
        <taxon>Xylocopa</taxon>
    </lineage>
</organism>
<dbReference type="Pfam" id="PF24542">
    <property type="entry name" value="Ig_TPPC8_C"/>
    <property type="match status" value="1"/>
</dbReference>
<dbReference type="InterPro" id="IPR024420">
    <property type="entry name" value="TRAPP_III_complex_Trs85"/>
</dbReference>
<dbReference type="Proteomes" id="UP001642520">
    <property type="component" value="Unassembled WGS sequence"/>
</dbReference>
<name>A0ABP1PA68_XYLVO</name>
<evidence type="ECO:0000259" key="5">
    <source>
        <dbReference type="Pfam" id="PF24546"/>
    </source>
</evidence>
<comment type="caution">
    <text evidence="6">The sequence shown here is derived from an EMBL/GenBank/DDBJ whole genome shotgun (WGS) entry which is preliminary data.</text>
</comment>